<dbReference type="CDD" id="cd05822">
    <property type="entry name" value="TLP_HIUase"/>
    <property type="match status" value="1"/>
</dbReference>
<dbReference type="PRINTS" id="PR00189">
    <property type="entry name" value="TRNSTHYRETIN"/>
</dbReference>
<evidence type="ECO:0000256" key="4">
    <source>
        <dbReference type="ARBA" id="ARBA00011881"/>
    </source>
</evidence>
<keyword evidence="12" id="KW-1185">Reference proteome</keyword>
<feature type="binding site" evidence="7">
    <location>
        <position position="34"/>
    </location>
    <ligand>
        <name>substrate</name>
    </ligand>
</feature>
<evidence type="ECO:0000256" key="7">
    <source>
        <dbReference type="PIRSR" id="PIRSR600895-51"/>
    </source>
</evidence>
<comment type="function">
    <text evidence="2">Catalyzes the hydrolysis of 5-hydroxyisourate (HIU) to 2-oxo-4-hydroxy-4-carboxy-5-ureidoimidazoline (OHCU).</text>
</comment>
<evidence type="ECO:0000256" key="8">
    <source>
        <dbReference type="RuleBase" id="RU361270"/>
    </source>
</evidence>
<dbReference type="InterPro" id="IPR014306">
    <property type="entry name" value="Hydroxyisourate_hydrolase"/>
</dbReference>
<keyword evidence="6 8" id="KW-0378">Hydrolase</keyword>
<evidence type="ECO:0000256" key="1">
    <source>
        <dbReference type="ARBA" id="ARBA00001043"/>
    </source>
</evidence>
<evidence type="ECO:0000313" key="12">
    <source>
        <dbReference type="Proteomes" id="UP000005938"/>
    </source>
</evidence>
<feature type="chain" id="PRO_5003635103" description="5-hydroxyisourate hydrolase" evidence="9">
    <location>
        <begin position="25"/>
        <end position="141"/>
    </location>
</feature>
<dbReference type="InterPro" id="IPR023419">
    <property type="entry name" value="Transthyretin_CS"/>
</dbReference>
<evidence type="ECO:0000313" key="11">
    <source>
        <dbReference type="EMBL" id="EID73922.1"/>
    </source>
</evidence>
<feature type="signal peptide" evidence="9">
    <location>
        <begin position="1"/>
        <end position="24"/>
    </location>
</feature>
<dbReference type="SMART" id="SM00095">
    <property type="entry name" value="TR_THY"/>
    <property type="match status" value="1"/>
</dbReference>
<organism evidence="11 12">
    <name type="scientific">Imtechella halotolerans K1</name>
    <dbReference type="NCBI Taxonomy" id="946077"/>
    <lineage>
        <taxon>Bacteria</taxon>
        <taxon>Pseudomonadati</taxon>
        <taxon>Bacteroidota</taxon>
        <taxon>Flavobacteriia</taxon>
        <taxon>Flavobacteriales</taxon>
        <taxon>Flavobacteriaceae</taxon>
        <taxon>Imtechella</taxon>
    </lineage>
</organism>
<dbReference type="PANTHER" id="PTHR10395">
    <property type="entry name" value="URICASE AND TRANSTHYRETIN-RELATED"/>
    <property type="match status" value="1"/>
</dbReference>
<dbReference type="SUPFAM" id="SSF49472">
    <property type="entry name" value="Transthyretin (synonym: prealbumin)"/>
    <property type="match status" value="1"/>
</dbReference>
<protein>
    <recommendedName>
        <fullName evidence="8">5-hydroxyisourate hydrolase</fullName>
        <shortName evidence="8">HIU hydrolase</shortName>
        <shortName evidence="8">HIUHase</shortName>
        <ecNumber evidence="8">3.5.2.17</ecNumber>
    </recommendedName>
</protein>
<proteinExistence type="inferred from homology"/>
<keyword evidence="9" id="KW-0732">Signal</keyword>
<dbReference type="EMBL" id="AJJU01000017">
    <property type="protein sequence ID" value="EID73922.1"/>
    <property type="molecule type" value="Genomic_DNA"/>
</dbReference>
<evidence type="ECO:0000256" key="3">
    <source>
        <dbReference type="ARBA" id="ARBA00009850"/>
    </source>
</evidence>
<feature type="binding site" evidence="7">
    <location>
        <position position="138"/>
    </location>
    <ligand>
        <name>substrate</name>
    </ligand>
</feature>
<dbReference type="Proteomes" id="UP000005938">
    <property type="component" value="Unassembled WGS sequence"/>
</dbReference>
<evidence type="ECO:0000256" key="6">
    <source>
        <dbReference type="ARBA" id="ARBA00022801"/>
    </source>
</evidence>
<dbReference type="GO" id="GO:0006144">
    <property type="term" value="P:purine nucleobase metabolic process"/>
    <property type="evidence" value="ECO:0007669"/>
    <property type="project" value="UniProtKB-KW"/>
</dbReference>
<dbReference type="InterPro" id="IPR023416">
    <property type="entry name" value="Transthyretin/HIU_hydrolase_d"/>
</dbReference>
<feature type="domain" description="Transthyretin/hydroxyisourate hydrolase" evidence="10">
    <location>
        <begin position="26"/>
        <end position="141"/>
    </location>
</feature>
<dbReference type="Gene3D" id="2.60.40.180">
    <property type="entry name" value="Transthyretin/hydroxyisourate hydrolase domain"/>
    <property type="match status" value="1"/>
</dbReference>
<dbReference type="InterPro" id="IPR023418">
    <property type="entry name" value="Thyroxine_BS"/>
</dbReference>
<comment type="subunit">
    <text evidence="4 8">Homotetramer.</text>
</comment>
<sequence length="141" mass="16191">MILKKTIVLSLLSVFIFSIHSAIAQEKVYQLSSHILDITAGQPASGVDIDLYKLDKTGEWSLVDKKQTDKNGRVSTFLENIENRTNMGIYKLRFNTEPYFNIQNKETFYPFIEVVFEISDSSHYHVPITLTPFGYSTYRGN</sequence>
<gene>
    <name evidence="11" type="ORF">W5A_10165</name>
</gene>
<dbReference type="PROSITE" id="PS00768">
    <property type="entry name" value="TRANSTHYRETIN_1"/>
    <property type="match status" value="1"/>
</dbReference>
<dbReference type="PROSITE" id="PS00769">
    <property type="entry name" value="TRANSTHYRETIN_2"/>
    <property type="match status" value="1"/>
</dbReference>
<dbReference type="PATRIC" id="fig|946077.3.peg.2052"/>
<dbReference type="EC" id="3.5.2.17" evidence="8"/>
<comment type="similarity">
    <text evidence="3 8">Belongs to the transthyretin family. 5-hydroxyisourate hydrolase subfamily.</text>
</comment>
<dbReference type="OrthoDB" id="9792386at2"/>
<evidence type="ECO:0000259" key="10">
    <source>
        <dbReference type="SMART" id="SM00095"/>
    </source>
</evidence>
<dbReference type="InterPro" id="IPR000895">
    <property type="entry name" value="Transthyretin/HIU_hydrolase"/>
</dbReference>
<evidence type="ECO:0000256" key="5">
    <source>
        <dbReference type="ARBA" id="ARBA00022631"/>
    </source>
</evidence>
<dbReference type="STRING" id="946077.W5A_10165"/>
<accession>I0WC06</accession>
<evidence type="ECO:0000256" key="2">
    <source>
        <dbReference type="ARBA" id="ARBA00002704"/>
    </source>
</evidence>
<dbReference type="NCBIfam" id="TIGR02962">
    <property type="entry name" value="hdxy_isourate"/>
    <property type="match status" value="1"/>
</dbReference>
<name>I0WC06_9FLAO</name>
<dbReference type="Pfam" id="PF00576">
    <property type="entry name" value="Transthyretin"/>
    <property type="match status" value="1"/>
</dbReference>
<evidence type="ECO:0000256" key="9">
    <source>
        <dbReference type="SAM" id="SignalP"/>
    </source>
</evidence>
<dbReference type="InterPro" id="IPR036817">
    <property type="entry name" value="Transthyretin/HIU_hydrolase_sf"/>
</dbReference>
<feature type="binding site" evidence="7">
    <location>
        <position position="73"/>
    </location>
    <ligand>
        <name>substrate</name>
    </ligand>
</feature>
<reference evidence="11 12" key="1">
    <citation type="journal article" date="2012" name="J. Bacteriol.">
        <title>Genome Sequence of the Halotolerant Bacterium Imtechella halotolerans K1T.</title>
        <authorList>
            <person name="Kumar S."/>
            <person name="Vikram S."/>
            <person name="Subramanian S."/>
            <person name="Raghava G.P."/>
            <person name="Pinnaka A.K."/>
        </authorList>
    </citation>
    <scope>NUCLEOTIDE SEQUENCE [LARGE SCALE GENOMIC DNA]</scope>
    <source>
        <strain evidence="11 12">K1</strain>
    </source>
</reference>
<dbReference type="eggNOG" id="COG2351">
    <property type="taxonomic scope" value="Bacteria"/>
</dbReference>
<dbReference type="PANTHER" id="PTHR10395:SF7">
    <property type="entry name" value="5-HYDROXYISOURATE HYDROLASE"/>
    <property type="match status" value="1"/>
</dbReference>
<comment type="caution">
    <text evidence="11">The sequence shown here is derived from an EMBL/GenBank/DDBJ whole genome shotgun (WGS) entry which is preliminary data.</text>
</comment>
<dbReference type="GO" id="GO:0033971">
    <property type="term" value="F:hydroxyisourate hydrolase activity"/>
    <property type="evidence" value="ECO:0007669"/>
    <property type="project" value="UniProtKB-EC"/>
</dbReference>
<dbReference type="RefSeq" id="WP_008240161.1">
    <property type="nucleotide sequence ID" value="NZ_AJJU01000017.1"/>
</dbReference>
<dbReference type="AlphaFoldDB" id="I0WC06"/>
<keyword evidence="5 8" id="KW-0659">Purine metabolism</keyword>
<comment type="catalytic activity">
    <reaction evidence="1 8">
        <text>5-hydroxyisourate + H2O = 5-hydroxy-2-oxo-4-ureido-2,5-dihydro-1H-imidazole-5-carboxylate + H(+)</text>
        <dbReference type="Rhea" id="RHEA:23736"/>
        <dbReference type="ChEBI" id="CHEBI:15377"/>
        <dbReference type="ChEBI" id="CHEBI:15378"/>
        <dbReference type="ChEBI" id="CHEBI:18072"/>
        <dbReference type="ChEBI" id="CHEBI:58639"/>
        <dbReference type="EC" id="3.5.2.17"/>
    </reaction>
</comment>